<dbReference type="EMBL" id="BAAADQ010000003">
    <property type="protein sequence ID" value="GAA0537926.1"/>
    <property type="molecule type" value="Genomic_DNA"/>
</dbReference>
<reference evidence="4 6" key="3">
    <citation type="submission" date="2024-06" db="EMBL/GenBank/DDBJ databases">
        <title>Halorubrum miltondacostae sp. nov., a potential PHA producer isolated from an inland solar saltern in Rio Maior, Portugal.</title>
        <authorList>
            <person name="Albuquerque L."/>
            <person name="Viver T."/>
            <person name="Barroso C."/>
            <person name="Claudino R."/>
            <person name="Galvan M."/>
            <person name="Simoes G."/>
            <person name="Lobo Da Cunha A."/>
            <person name="Egas C."/>
        </authorList>
    </citation>
    <scope>NUCLEOTIDE SEQUENCE [LARGE SCALE GENOMIC DNA]</scope>
    <source>
        <strain evidence="4 6">DSM 18646</strain>
    </source>
</reference>
<dbReference type="RefSeq" id="WP_343777377.1">
    <property type="nucleotide sequence ID" value="NZ_BAAADQ010000003.1"/>
</dbReference>
<feature type="domain" description="Aldehyde dehydrogenase" evidence="2">
    <location>
        <begin position="60"/>
        <end position="256"/>
    </location>
</feature>
<dbReference type="InterPro" id="IPR016163">
    <property type="entry name" value="Ald_DH_C"/>
</dbReference>
<dbReference type="Gene3D" id="3.40.309.10">
    <property type="entry name" value="Aldehyde Dehydrogenase, Chain A, domain 2"/>
    <property type="match status" value="1"/>
</dbReference>
<feature type="region of interest" description="Disordered" evidence="1">
    <location>
        <begin position="348"/>
        <end position="378"/>
    </location>
</feature>
<gene>
    <name evidence="4" type="ORF">ABNG02_12880</name>
    <name evidence="3" type="ORF">GCM10008994_11410</name>
</gene>
<dbReference type="InterPro" id="IPR016161">
    <property type="entry name" value="Ald_DH/histidinol_DH"/>
</dbReference>
<reference evidence="3" key="2">
    <citation type="submission" date="2023-12" db="EMBL/GenBank/DDBJ databases">
        <authorList>
            <person name="Sun Q."/>
            <person name="Inoue M."/>
        </authorList>
    </citation>
    <scope>NUCLEOTIDE SEQUENCE</scope>
    <source>
        <strain evidence="3">JCM 14265</strain>
    </source>
</reference>
<feature type="region of interest" description="Disordered" evidence="1">
    <location>
        <begin position="1"/>
        <end position="73"/>
    </location>
</feature>
<evidence type="ECO:0000313" key="5">
    <source>
        <dbReference type="Proteomes" id="UP001501425"/>
    </source>
</evidence>
<dbReference type="Pfam" id="PF00171">
    <property type="entry name" value="Aldedh"/>
    <property type="match status" value="1"/>
</dbReference>
<dbReference type="GO" id="GO:0016620">
    <property type="term" value="F:oxidoreductase activity, acting on the aldehyde or oxo group of donors, NAD or NADP as acceptor"/>
    <property type="evidence" value="ECO:0007669"/>
    <property type="project" value="InterPro"/>
</dbReference>
<dbReference type="Proteomes" id="UP001567571">
    <property type="component" value="Unassembled WGS sequence"/>
</dbReference>
<protein>
    <submittedName>
        <fullName evidence="3">Aldehyde dehydrogenase family protein</fullName>
    </submittedName>
</protein>
<dbReference type="InterPro" id="IPR015590">
    <property type="entry name" value="Aldehyde_DH_dom"/>
</dbReference>
<dbReference type="Proteomes" id="UP001501425">
    <property type="component" value="Unassembled WGS sequence"/>
</dbReference>
<dbReference type="AlphaFoldDB" id="A0AAV3SQW1"/>
<dbReference type="EMBL" id="JBEDNW010000006">
    <property type="protein sequence ID" value="MEZ3168219.1"/>
    <property type="molecule type" value="Genomic_DNA"/>
</dbReference>
<comment type="caution">
    <text evidence="3">The sequence shown here is derived from an EMBL/GenBank/DDBJ whole genome shotgun (WGS) entry which is preliminary data.</text>
</comment>
<sequence>MNGDRADETDGPGTAAEPGESVSTGEREGSGPESGVDESRPTRGLSEPGATGGSSASSPDGLPSRPARTVASARTAADELETWAPGDVKGLVRAVGERLADRETVSRLARSAANETGRGHPGTKTEKIATALDGARRSVRGAPTAGVVERDGAAGTVTVAGPHGVVGAAVPATHPVVVPAVLSLYGLAARNAVVFAPSPSTVETCDVVVETVRRALSGAGAPTDAVSMLPAPASKPGTDALFERADFVVAAGSEATVAAGQRCGTPNVAASADGVVAVADGSVPPEAVATRVAVGATYDFGAHPAGDAAVVTVTPAVADLCAALEAEGGYVLDFDERERFRALLGDSVAGSGRGADERSRESDEATGTESDPRGNSPRWLAAALDLPSAAREAAFLVAEPEGADDPLATLPGVPAVAVHGRDGFDAATGLAAEIGSPHAAAVHTTQQRRARRVAERLAPGRLVVNQPGIAATGTRSNGFATAPVLGGGAAEGSQLYGGLTPERLAQTATVAATSVVDEASHRNGAGETLRGP</sequence>
<dbReference type="Gene3D" id="3.40.605.10">
    <property type="entry name" value="Aldehyde Dehydrogenase, Chain A, domain 1"/>
    <property type="match status" value="1"/>
</dbReference>
<feature type="compositionally biased region" description="Basic and acidic residues" evidence="1">
    <location>
        <begin position="354"/>
        <end position="363"/>
    </location>
</feature>
<accession>A0AAV3SQW1</accession>
<evidence type="ECO:0000256" key="1">
    <source>
        <dbReference type="SAM" id="MobiDB-lite"/>
    </source>
</evidence>
<evidence type="ECO:0000313" key="3">
    <source>
        <dbReference type="EMBL" id="GAA0537926.1"/>
    </source>
</evidence>
<proteinExistence type="predicted"/>
<organism evidence="3 5">
    <name type="scientific">Halorubrum ejinorense</name>
    <dbReference type="NCBI Taxonomy" id="425309"/>
    <lineage>
        <taxon>Archaea</taxon>
        <taxon>Methanobacteriati</taxon>
        <taxon>Methanobacteriota</taxon>
        <taxon>Stenosarchaea group</taxon>
        <taxon>Halobacteria</taxon>
        <taxon>Halobacteriales</taxon>
        <taxon>Haloferacaceae</taxon>
        <taxon>Halorubrum</taxon>
    </lineage>
</organism>
<evidence type="ECO:0000313" key="6">
    <source>
        <dbReference type="Proteomes" id="UP001567571"/>
    </source>
</evidence>
<keyword evidence="6" id="KW-1185">Reference proteome</keyword>
<name>A0AAV3SQW1_9EURY</name>
<evidence type="ECO:0000259" key="2">
    <source>
        <dbReference type="Pfam" id="PF00171"/>
    </source>
</evidence>
<dbReference type="InterPro" id="IPR016162">
    <property type="entry name" value="Ald_DH_N"/>
</dbReference>
<evidence type="ECO:0000313" key="4">
    <source>
        <dbReference type="EMBL" id="MEZ3168219.1"/>
    </source>
</evidence>
<reference evidence="3" key="1">
    <citation type="journal article" date="2014" name="Int. J. Syst. Evol. Microbiol.">
        <title>Complete genome sequence of Corynebacterium casei LMG S-19264T (=DSM 44701T), isolated from a smear-ripened cheese.</title>
        <authorList>
            <consortium name="US DOE Joint Genome Institute (JGI-PGF)"/>
            <person name="Walter F."/>
            <person name="Albersmeier A."/>
            <person name="Kalinowski J."/>
            <person name="Ruckert C."/>
        </authorList>
    </citation>
    <scope>NUCLEOTIDE SEQUENCE</scope>
    <source>
        <strain evidence="3">JCM 14265</strain>
    </source>
</reference>
<dbReference type="SUPFAM" id="SSF53720">
    <property type="entry name" value="ALDH-like"/>
    <property type="match status" value="1"/>
</dbReference>